<feature type="non-terminal residue" evidence="2">
    <location>
        <position position="88"/>
    </location>
</feature>
<comment type="caution">
    <text evidence="2">The sequence shown here is derived from an EMBL/GenBank/DDBJ whole genome shotgun (WGS) entry which is preliminary data.</text>
</comment>
<sequence length="88" mass="10331">QIDMLEPYSTVIMVVIGVPTFVNALFVYKKLLRDRRFANNPYFRLFIVLGFADMLAFLLNLLRYRLALLRPFNDFHGAIRETFWASAV</sequence>
<accession>A0AAV5W4I8</accession>
<name>A0AAV5W4I8_9BILA</name>
<evidence type="ECO:0008006" key="4">
    <source>
        <dbReference type="Google" id="ProtNLM"/>
    </source>
</evidence>
<keyword evidence="1" id="KW-0472">Membrane</keyword>
<dbReference type="Proteomes" id="UP001432322">
    <property type="component" value="Unassembled WGS sequence"/>
</dbReference>
<keyword evidence="3" id="KW-1185">Reference proteome</keyword>
<evidence type="ECO:0000256" key="1">
    <source>
        <dbReference type="SAM" id="Phobius"/>
    </source>
</evidence>
<keyword evidence="1" id="KW-0812">Transmembrane</keyword>
<feature type="transmembrane region" description="Helical" evidence="1">
    <location>
        <begin position="43"/>
        <end position="62"/>
    </location>
</feature>
<reference evidence="2" key="1">
    <citation type="submission" date="2023-10" db="EMBL/GenBank/DDBJ databases">
        <title>Genome assembly of Pristionchus species.</title>
        <authorList>
            <person name="Yoshida K."/>
            <person name="Sommer R.J."/>
        </authorList>
    </citation>
    <scope>NUCLEOTIDE SEQUENCE</scope>
    <source>
        <strain evidence="2">RS5133</strain>
    </source>
</reference>
<organism evidence="2 3">
    <name type="scientific">Pristionchus fissidentatus</name>
    <dbReference type="NCBI Taxonomy" id="1538716"/>
    <lineage>
        <taxon>Eukaryota</taxon>
        <taxon>Metazoa</taxon>
        <taxon>Ecdysozoa</taxon>
        <taxon>Nematoda</taxon>
        <taxon>Chromadorea</taxon>
        <taxon>Rhabditida</taxon>
        <taxon>Rhabditina</taxon>
        <taxon>Diplogasteromorpha</taxon>
        <taxon>Diplogasteroidea</taxon>
        <taxon>Neodiplogasteridae</taxon>
        <taxon>Pristionchus</taxon>
    </lineage>
</organism>
<evidence type="ECO:0000313" key="2">
    <source>
        <dbReference type="EMBL" id="GMT25664.1"/>
    </source>
</evidence>
<evidence type="ECO:0000313" key="3">
    <source>
        <dbReference type="Proteomes" id="UP001432322"/>
    </source>
</evidence>
<dbReference type="EMBL" id="BTSY01000004">
    <property type="protein sequence ID" value="GMT25664.1"/>
    <property type="molecule type" value="Genomic_DNA"/>
</dbReference>
<feature type="non-terminal residue" evidence="2">
    <location>
        <position position="1"/>
    </location>
</feature>
<dbReference type="AlphaFoldDB" id="A0AAV5W4I8"/>
<proteinExistence type="predicted"/>
<feature type="transmembrane region" description="Helical" evidence="1">
    <location>
        <begin position="12"/>
        <end position="31"/>
    </location>
</feature>
<keyword evidence="1" id="KW-1133">Transmembrane helix</keyword>
<gene>
    <name evidence="2" type="ORF">PFISCL1PPCAC_16961</name>
</gene>
<protein>
    <recommendedName>
        <fullName evidence="4">G protein-coupled receptor</fullName>
    </recommendedName>
</protein>